<sequence>MLKEERLDYILQTLAKRQIVTYELLAQDLAISEDTVRRDIEILHKNGLLSKVRGGAIPRSKNPLSFQDRTAYLVGGKNVIALKAQQFVKNGQTIFMDGGTTVCAIASHFPADVQLRVVTNNQALVPILAKYKGIEVVVLGGVYNRIMETNTGARTCREVGEYVADLYFMGTCAADSKFGITAAIREDGEVKRAMLHASLNTIALSNSEKLGSTDHFRICGIADITVMITDIPSENERLDAFRNTGIQLV</sequence>
<dbReference type="SMART" id="SM00420">
    <property type="entry name" value="HTH_DEOR"/>
    <property type="match status" value="1"/>
</dbReference>
<dbReference type="PANTHER" id="PTHR30363:SF4">
    <property type="entry name" value="GLYCEROL-3-PHOSPHATE REGULON REPRESSOR"/>
    <property type="match status" value="1"/>
</dbReference>
<dbReference type="SUPFAM" id="SSF100950">
    <property type="entry name" value="NagB/RpiA/CoA transferase-like"/>
    <property type="match status" value="1"/>
</dbReference>
<proteinExistence type="predicted"/>
<keyword evidence="7" id="KW-1185">Reference proteome</keyword>
<evidence type="ECO:0000313" key="7">
    <source>
        <dbReference type="Proteomes" id="UP000199421"/>
    </source>
</evidence>
<dbReference type="GO" id="GO:0003677">
    <property type="term" value="F:DNA binding"/>
    <property type="evidence" value="ECO:0007669"/>
    <property type="project" value="UniProtKB-KW"/>
</dbReference>
<dbReference type="InterPro" id="IPR036390">
    <property type="entry name" value="WH_DNA-bd_sf"/>
</dbReference>
<evidence type="ECO:0000313" key="6">
    <source>
        <dbReference type="EMBL" id="SEL01342.1"/>
    </source>
</evidence>
<dbReference type="GO" id="GO:0003700">
    <property type="term" value="F:DNA-binding transcription factor activity"/>
    <property type="evidence" value="ECO:0007669"/>
    <property type="project" value="InterPro"/>
</dbReference>
<gene>
    <name evidence="6" type="ORF">SAMN05661044_01744</name>
</gene>
<dbReference type="RefSeq" id="WP_093322136.1">
    <property type="nucleotide sequence ID" value="NZ_FOAF01000001.1"/>
</dbReference>
<keyword evidence="4" id="KW-0804">Transcription</keyword>
<dbReference type="EMBL" id="FOAF01000001">
    <property type="protein sequence ID" value="SEL01342.1"/>
    <property type="molecule type" value="Genomic_DNA"/>
</dbReference>
<evidence type="ECO:0000256" key="1">
    <source>
        <dbReference type="ARBA" id="ARBA00022491"/>
    </source>
</evidence>
<dbReference type="AlphaFoldDB" id="A0A1H7LQS5"/>
<dbReference type="Pfam" id="PF00455">
    <property type="entry name" value="DeoRC"/>
    <property type="match status" value="1"/>
</dbReference>
<dbReference type="Gene3D" id="1.10.10.10">
    <property type="entry name" value="Winged helix-like DNA-binding domain superfamily/Winged helix DNA-binding domain"/>
    <property type="match status" value="1"/>
</dbReference>
<dbReference type="InterPro" id="IPR001034">
    <property type="entry name" value="DeoR_HTH"/>
</dbReference>
<dbReference type="Proteomes" id="UP000199421">
    <property type="component" value="Unassembled WGS sequence"/>
</dbReference>
<keyword evidence="1" id="KW-0678">Repressor</keyword>
<dbReference type="PRINTS" id="PR00037">
    <property type="entry name" value="HTHLACR"/>
</dbReference>
<keyword evidence="2" id="KW-0805">Transcription regulation</keyword>
<dbReference type="PANTHER" id="PTHR30363">
    <property type="entry name" value="HTH-TYPE TRANSCRIPTIONAL REGULATOR SRLR-RELATED"/>
    <property type="match status" value="1"/>
</dbReference>
<organism evidence="6 7">
    <name type="scientific">Olivibacter domesticus</name>
    <name type="common">Pseudosphingobacterium domesticum</name>
    <dbReference type="NCBI Taxonomy" id="407022"/>
    <lineage>
        <taxon>Bacteria</taxon>
        <taxon>Pseudomonadati</taxon>
        <taxon>Bacteroidota</taxon>
        <taxon>Sphingobacteriia</taxon>
        <taxon>Sphingobacteriales</taxon>
        <taxon>Sphingobacteriaceae</taxon>
        <taxon>Olivibacter</taxon>
    </lineage>
</organism>
<evidence type="ECO:0000259" key="5">
    <source>
        <dbReference type="PROSITE" id="PS51000"/>
    </source>
</evidence>
<dbReference type="PROSITE" id="PS51000">
    <property type="entry name" value="HTH_DEOR_2"/>
    <property type="match status" value="1"/>
</dbReference>
<dbReference type="OrthoDB" id="9797223at2"/>
<dbReference type="Pfam" id="PF08220">
    <property type="entry name" value="HTH_DeoR"/>
    <property type="match status" value="1"/>
</dbReference>
<feature type="domain" description="HTH deoR-type" evidence="5">
    <location>
        <begin position="3"/>
        <end position="58"/>
    </location>
</feature>
<keyword evidence="3" id="KW-0238">DNA-binding</keyword>
<protein>
    <submittedName>
        <fullName evidence="6">Transcriptional regulator, DeoR family</fullName>
    </submittedName>
</protein>
<reference evidence="7" key="1">
    <citation type="submission" date="2016-10" db="EMBL/GenBank/DDBJ databases">
        <authorList>
            <person name="Varghese N."/>
            <person name="Submissions S."/>
        </authorList>
    </citation>
    <scope>NUCLEOTIDE SEQUENCE [LARGE SCALE GENOMIC DNA]</scope>
    <source>
        <strain evidence="7">DSM 18733</strain>
    </source>
</reference>
<evidence type="ECO:0000256" key="4">
    <source>
        <dbReference type="ARBA" id="ARBA00023163"/>
    </source>
</evidence>
<name>A0A1H7LQS5_OLID1</name>
<dbReference type="SUPFAM" id="SSF46785">
    <property type="entry name" value="Winged helix' DNA-binding domain"/>
    <property type="match status" value="1"/>
</dbReference>
<dbReference type="InterPro" id="IPR036388">
    <property type="entry name" value="WH-like_DNA-bd_sf"/>
</dbReference>
<dbReference type="InterPro" id="IPR050313">
    <property type="entry name" value="Carb_Metab_HTH_regulators"/>
</dbReference>
<evidence type="ECO:0000256" key="2">
    <source>
        <dbReference type="ARBA" id="ARBA00023015"/>
    </source>
</evidence>
<dbReference type="InterPro" id="IPR014036">
    <property type="entry name" value="DeoR-like_C"/>
</dbReference>
<dbReference type="InterPro" id="IPR037171">
    <property type="entry name" value="NagB/RpiA_transferase-like"/>
</dbReference>
<dbReference type="InterPro" id="IPR018356">
    <property type="entry name" value="Tscrpt_reg_HTH_DeoR_CS"/>
</dbReference>
<dbReference type="SMART" id="SM01134">
    <property type="entry name" value="DeoRC"/>
    <property type="match status" value="1"/>
</dbReference>
<dbReference type="STRING" id="407022.SAMN05661044_01744"/>
<accession>A0A1H7LQS5</accession>
<dbReference type="PROSITE" id="PS00894">
    <property type="entry name" value="HTH_DEOR_1"/>
    <property type="match status" value="1"/>
</dbReference>
<evidence type="ECO:0000256" key="3">
    <source>
        <dbReference type="ARBA" id="ARBA00023125"/>
    </source>
</evidence>